<keyword evidence="4" id="KW-0808">Transferase</keyword>
<evidence type="ECO:0000256" key="1">
    <source>
        <dbReference type="ARBA" id="ARBA00000085"/>
    </source>
</evidence>
<accession>A0A3B7MW63</accession>
<gene>
    <name evidence="8" type="ORF">D3H65_28505</name>
</gene>
<evidence type="ECO:0000256" key="5">
    <source>
        <dbReference type="ARBA" id="ARBA00022777"/>
    </source>
</evidence>
<sequence>MDVALKSYQLQLRKVFPVIIVLISLSLIGTIYVQYNWLQTMLIDKQEEFKWKMTRGMDDVGKLLMDQKGTLPSLKNYRTKPNFTWPSEQFQMELMKPPTIAQKFTEFEVNEKLRKAFDNQGLHNLKFEFAITSNLNLLSFELKSKGYLKAEEDIDTTTGNNMMFIYIFQPPSGSDLENLVPEEIMSVIVPNVKKIILQQMKWMIVGAVFFTIMIIAAFYVTVTALLRQKKLSEIKNDFINNMTHEFKTPLATISLAVDALRNDKVLQDRTKMDYFSSIIKEENKRMNKHVETILQAAVMDRQELQLNKQPLHVHDLIHEIMDNYTLQLEDKNGSADLNLSARQDYIEADPVHFRNLISNLIDNAVKYSKDNLELKITTHSTNKNLVIRVEDNGIGMSKETVRRIFEKFYRAHTGNIHNVKGFGLGLSYVKTIVDAHNGKIKVESVLGRGSAFTLELPLLKKKAVSETADIHHHS</sequence>
<dbReference type="Gene3D" id="1.10.287.130">
    <property type="match status" value="1"/>
</dbReference>
<keyword evidence="3" id="KW-0597">Phosphoprotein</keyword>
<organism evidence="8 9">
    <name type="scientific">Paraflavitalea soli</name>
    <dbReference type="NCBI Taxonomy" id="2315862"/>
    <lineage>
        <taxon>Bacteria</taxon>
        <taxon>Pseudomonadati</taxon>
        <taxon>Bacteroidota</taxon>
        <taxon>Chitinophagia</taxon>
        <taxon>Chitinophagales</taxon>
        <taxon>Chitinophagaceae</taxon>
        <taxon>Paraflavitalea</taxon>
    </lineage>
</organism>
<proteinExistence type="predicted"/>
<feature type="domain" description="Histidine kinase" evidence="7">
    <location>
        <begin position="241"/>
        <end position="460"/>
    </location>
</feature>
<dbReference type="PANTHER" id="PTHR43547:SF2">
    <property type="entry name" value="HYBRID SIGNAL TRANSDUCTION HISTIDINE KINASE C"/>
    <property type="match status" value="1"/>
</dbReference>
<evidence type="ECO:0000313" key="8">
    <source>
        <dbReference type="EMBL" id="AXY77683.1"/>
    </source>
</evidence>
<dbReference type="InterPro" id="IPR036890">
    <property type="entry name" value="HATPase_C_sf"/>
</dbReference>
<dbReference type="SUPFAM" id="SSF47384">
    <property type="entry name" value="Homodimeric domain of signal transducing histidine kinase"/>
    <property type="match status" value="1"/>
</dbReference>
<dbReference type="CDD" id="cd00075">
    <property type="entry name" value="HATPase"/>
    <property type="match status" value="1"/>
</dbReference>
<keyword evidence="9" id="KW-1185">Reference proteome</keyword>
<dbReference type="Proteomes" id="UP000263900">
    <property type="component" value="Chromosome"/>
</dbReference>
<dbReference type="Pfam" id="PF02518">
    <property type="entry name" value="HATPase_c"/>
    <property type="match status" value="1"/>
</dbReference>
<feature type="transmembrane region" description="Helical" evidence="6">
    <location>
        <begin position="15"/>
        <end position="35"/>
    </location>
</feature>
<keyword evidence="5 8" id="KW-0418">Kinase</keyword>
<comment type="catalytic activity">
    <reaction evidence="1">
        <text>ATP + protein L-histidine = ADP + protein N-phospho-L-histidine.</text>
        <dbReference type="EC" id="2.7.13.3"/>
    </reaction>
</comment>
<name>A0A3B7MW63_9BACT</name>
<dbReference type="KEGG" id="pseg:D3H65_28505"/>
<keyword evidence="6" id="KW-0472">Membrane</keyword>
<dbReference type="InterPro" id="IPR003661">
    <property type="entry name" value="HisK_dim/P_dom"/>
</dbReference>
<keyword evidence="6" id="KW-1133">Transmembrane helix</keyword>
<dbReference type="InterPro" id="IPR005467">
    <property type="entry name" value="His_kinase_dom"/>
</dbReference>
<dbReference type="FunFam" id="3.30.565.10:FF:000006">
    <property type="entry name" value="Sensor histidine kinase WalK"/>
    <property type="match status" value="1"/>
</dbReference>
<dbReference type="InterPro" id="IPR036097">
    <property type="entry name" value="HisK_dim/P_sf"/>
</dbReference>
<dbReference type="GO" id="GO:0000155">
    <property type="term" value="F:phosphorelay sensor kinase activity"/>
    <property type="evidence" value="ECO:0007669"/>
    <property type="project" value="InterPro"/>
</dbReference>
<dbReference type="Gene3D" id="3.30.565.10">
    <property type="entry name" value="Histidine kinase-like ATPase, C-terminal domain"/>
    <property type="match status" value="1"/>
</dbReference>
<evidence type="ECO:0000313" key="9">
    <source>
        <dbReference type="Proteomes" id="UP000263900"/>
    </source>
</evidence>
<dbReference type="SMART" id="SM00387">
    <property type="entry name" value="HATPase_c"/>
    <property type="match status" value="1"/>
</dbReference>
<dbReference type="InterPro" id="IPR003594">
    <property type="entry name" value="HATPase_dom"/>
</dbReference>
<protein>
    <recommendedName>
        <fullName evidence="2">histidine kinase</fullName>
        <ecNumber evidence="2">2.7.13.3</ecNumber>
    </recommendedName>
</protein>
<dbReference type="SUPFAM" id="SSF55874">
    <property type="entry name" value="ATPase domain of HSP90 chaperone/DNA topoisomerase II/histidine kinase"/>
    <property type="match status" value="1"/>
</dbReference>
<feature type="transmembrane region" description="Helical" evidence="6">
    <location>
        <begin position="202"/>
        <end position="226"/>
    </location>
</feature>
<dbReference type="EC" id="2.7.13.3" evidence="2"/>
<dbReference type="PRINTS" id="PR00344">
    <property type="entry name" value="BCTRLSENSOR"/>
</dbReference>
<dbReference type="CDD" id="cd00082">
    <property type="entry name" value="HisKA"/>
    <property type="match status" value="1"/>
</dbReference>
<evidence type="ECO:0000256" key="2">
    <source>
        <dbReference type="ARBA" id="ARBA00012438"/>
    </source>
</evidence>
<dbReference type="EMBL" id="CP032157">
    <property type="protein sequence ID" value="AXY77683.1"/>
    <property type="molecule type" value="Genomic_DNA"/>
</dbReference>
<dbReference type="PANTHER" id="PTHR43547">
    <property type="entry name" value="TWO-COMPONENT HISTIDINE KINASE"/>
    <property type="match status" value="1"/>
</dbReference>
<dbReference type="SMART" id="SM00388">
    <property type="entry name" value="HisKA"/>
    <property type="match status" value="1"/>
</dbReference>
<dbReference type="InterPro" id="IPR004358">
    <property type="entry name" value="Sig_transdc_His_kin-like_C"/>
</dbReference>
<reference evidence="8 9" key="1">
    <citation type="submission" date="2018-09" db="EMBL/GenBank/DDBJ databases">
        <title>Genome sequencing of strain 6GH32-13.</title>
        <authorList>
            <person name="Weon H.-Y."/>
            <person name="Heo J."/>
            <person name="Kwon S.-W."/>
        </authorList>
    </citation>
    <scope>NUCLEOTIDE SEQUENCE [LARGE SCALE GENOMIC DNA]</scope>
    <source>
        <strain evidence="8 9">5GH32-13</strain>
    </source>
</reference>
<dbReference type="Pfam" id="PF00512">
    <property type="entry name" value="HisKA"/>
    <property type="match status" value="1"/>
</dbReference>
<evidence type="ECO:0000256" key="3">
    <source>
        <dbReference type="ARBA" id="ARBA00022553"/>
    </source>
</evidence>
<evidence type="ECO:0000256" key="6">
    <source>
        <dbReference type="SAM" id="Phobius"/>
    </source>
</evidence>
<dbReference type="AlphaFoldDB" id="A0A3B7MW63"/>
<dbReference type="PROSITE" id="PS50109">
    <property type="entry name" value="HIS_KIN"/>
    <property type="match status" value="1"/>
</dbReference>
<keyword evidence="6" id="KW-0812">Transmembrane</keyword>
<evidence type="ECO:0000256" key="4">
    <source>
        <dbReference type="ARBA" id="ARBA00022679"/>
    </source>
</evidence>
<evidence type="ECO:0000259" key="7">
    <source>
        <dbReference type="PROSITE" id="PS50109"/>
    </source>
</evidence>
<dbReference type="OrthoDB" id="9804645at2"/>